<keyword evidence="1" id="KW-0812">Transmembrane</keyword>
<organism evidence="2 3">
    <name type="scientific">Nesidiocoris tenuis</name>
    <dbReference type="NCBI Taxonomy" id="355587"/>
    <lineage>
        <taxon>Eukaryota</taxon>
        <taxon>Metazoa</taxon>
        <taxon>Ecdysozoa</taxon>
        <taxon>Arthropoda</taxon>
        <taxon>Hexapoda</taxon>
        <taxon>Insecta</taxon>
        <taxon>Pterygota</taxon>
        <taxon>Neoptera</taxon>
        <taxon>Paraneoptera</taxon>
        <taxon>Hemiptera</taxon>
        <taxon>Heteroptera</taxon>
        <taxon>Panheteroptera</taxon>
        <taxon>Cimicomorpha</taxon>
        <taxon>Miridae</taxon>
        <taxon>Dicyphina</taxon>
        <taxon>Nesidiocoris</taxon>
    </lineage>
</organism>
<evidence type="ECO:0000256" key="1">
    <source>
        <dbReference type="SAM" id="Phobius"/>
    </source>
</evidence>
<protein>
    <submittedName>
        <fullName evidence="2">Uncharacterized protein</fullName>
    </submittedName>
</protein>
<keyword evidence="1" id="KW-1133">Transmembrane helix</keyword>
<dbReference type="Proteomes" id="UP001307889">
    <property type="component" value="Chromosome 1"/>
</dbReference>
<evidence type="ECO:0000313" key="3">
    <source>
        <dbReference type="Proteomes" id="UP001307889"/>
    </source>
</evidence>
<keyword evidence="3" id="KW-1185">Reference proteome</keyword>
<gene>
    <name evidence="2" type="ORF">NTJ_02334</name>
</gene>
<name>A0ABN7AGQ2_9HEMI</name>
<accession>A0ABN7AGQ2</accession>
<proteinExistence type="predicted"/>
<keyword evidence="1" id="KW-0472">Membrane</keyword>
<reference evidence="2 3" key="1">
    <citation type="submission" date="2023-09" db="EMBL/GenBank/DDBJ databases">
        <title>Nesidiocoris tenuis whole genome shotgun sequence.</title>
        <authorList>
            <person name="Shibata T."/>
            <person name="Shimoda M."/>
            <person name="Kobayashi T."/>
            <person name="Uehara T."/>
        </authorList>
    </citation>
    <scope>NUCLEOTIDE SEQUENCE [LARGE SCALE GENOMIC DNA]</scope>
    <source>
        <strain evidence="2 3">Japan</strain>
    </source>
</reference>
<dbReference type="EMBL" id="AP028909">
    <property type="protein sequence ID" value="BES89527.1"/>
    <property type="molecule type" value="Genomic_DNA"/>
</dbReference>
<sequence length="148" mass="16527">MLVSRRQWKGTGVLAKKSWGGKGGESSESVMDCDRATTTGAERNALSAYRDFYANPPTPNIYSCRTIPHPPPAARLIFAFDRAVASSRRVTNVRAADIPQPRYGLAVGFLSVLIFLLLILPRIRPFIIGVEFSRDRWQTMWGKQVQTS</sequence>
<evidence type="ECO:0000313" key="2">
    <source>
        <dbReference type="EMBL" id="BES89527.1"/>
    </source>
</evidence>
<feature type="transmembrane region" description="Helical" evidence="1">
    <location>
        <begin position="103"/>
        <end position="123"/>
    </location>
</feature>